<dbReference type="OrthoDB" id="9813917at2"/>
<evidence type="ECO:0000313" key="9">
    <source>
        <dbReference type="EMBL" id="MCG4564029.1"/>
    </source>
</evidence>
<organism evidence="10 11">
    <name type="scientific">Anaerosalibacter bizertensis</name>
    <dbReference type="NCBI Taxonomy" id="932217"/>
    <lineage>
        <taxon>Bacteria</taxon>
        <taxon>Bacillati</taxon>
        <taxon>Bacillota</taxon>
        <taxon>Tissierellia</taxon>
        <taxon>Tissierellales</taxon>
        <taxon>Sporanaerobacteraceae</taxon>
        <taxon>Anaerosalibacter</taxon>
    </lineage>
</organism>
<dbReference type="AlphaFoldDB" id="A0A844FJP1"/>
<evidence type="ECO:0000313" key="12">
    <source>
        <dbReference type="Proteomes" id="UP001108123"/>
    </source>
</evidence>
<evidence type="ECO:0000256" key="5">
    <source>
        <dbReference type="ARBA" id="ARBA00023136"/>
    </source>
</evidence>
<keyword evidence="2" id="KW-1003">Cell membrane</keyword>
<evidence type="ECO:0000256" key="3">
    <source>
        <dbReference type="ARBA" id="ARBA00022692"/>
    </source>
</evidence>
<name>A0A844FJP1_9FIRM</name>
<evidence type="ECO:0000313" key="10">
    <source>
        <dbReference type="EMBL" id="MSS44160.1"/>
    </source>
</evidence>
<feature type="transmembrane region" description="Helical" evidence="7">
    <location>
        <begin position="201"/>
        <end position="219"/>
    </location>
</feature>
<feature type="transmembrane region" description="Helical" evidence="7">
    <location>
        <begin position="239"/>
        <end position="256"/>
    </location>
</feature>
<dbReference type="PANTHER" id="PTHR34390:SF2">
    <property type="entry name" value="SUCCINATE TRANSPORTER SUBUNIT YJJP-RELATED"/>
    <property type="match status" value="1"/>
</dbReference>
<accession>A0A844FJP1</accession>
<comment type="similarity">
    <text evidence="6">Belongs to the ThrE exporter (TC 2.A.79) family.</text>
</comment>
<keyword evidence="4 7" id="KW-1133">Transmembrane helix</keyword>
<dbReference type="EMBL" id="VULR01000017">
    <property type="protein sequence ID" value="MSS44160.1"/>
    <property type="molecule type" value="Genomic_DNA"/>
</dbReference>
<dbReference type="Proteomes" id="UP001108123">
    <property type="component" value="Unassembled WGS sequence"/>
</dbReference>
<comment type="subcellular location">
    <subcellularLocation>
        <location evidence="1">Cell membrane</location>
        <topology evidence="1">Multi-pass membrane protein</topology>
    </subcellularLocation>
</comment>
<reference evidence="9" key="2">
    <citation type="submission" date="2022-01" db="EMBL/GenBank/DDBJ databases">
        <title>Collection of gut derived symbiotic bacterial strains cultured from healthy donors.</title>
        <authorList>
            <person name="Lin H."/>
            <person name="Kohout C."/>
            <person name="Waligurski E."/>
            <person name="Pamer E.G."/>
        </authorList>
    </citation>
    <scope>NUCLEOTIDE SEQUENCE</scope>
    <source>
        <strain evidence="9">MSK.14.39</strain>
    </source>
</reference>
<evidence type="ECO:0000259" key="8">
    <source>
        <dbReference type="Pfam" id="PF06738"/>
    </source>
</evidence>
<dbReference type="InterPro" id="IPR010619">
    <property type="entry name" value="ThrE-like_N"/>
</dbReference>
<evidence type="ECO:0000256" key="4">
    <source>
        <dbReference type="ARBA" id="ARBA00022989"/>
    </source>
</evidence>
<dbReference type="GO" id="GO:0022857">
    <property type="term" value="F:transmembrane transporter activity"/>
    <property type="evidence" value="ECO:0007669"/>
    <property type="project" value="InterPro"/>
</dbReference>
<protein>
    <submittedName>
        <fullName evidence="10">Threonine/serine exporter family protein</fullName>
    </submittedName>
</protein>
<keyword evidence="12" id="KW-1185">Reference proteome</keyword>
<proteinExistence type="inferred from homology"/>
<dbReference type="PANTHER" id="PTHR34390">
    <property type="entry name" value="UPF0442 PROTEIN YJJB-RELATED"/>
    <property type="match status" value="1"/>
</dbReference>
<dbReference type="Proteomes" id="UP000462760">
    <property type="component" value="Unassembled WGS sequence"/>
</dbReference>
<dbReference type="RefSeq" id="WP_154484830.1">
    <property type="nucleotide sequence ID" value="NZ_JAJBNW010000020.1"/>
</dbReference>
<dbReference type="Pfam" id="PF06738">
    <property type="entry name" value="ThrE"/>
    <property type="match status" value="1"/>
</dbReference>
<evidence type="ECO:0000313" key="11">
    <source>
        <dbReference type="Proteomes" id="UP000462760"/>
    </source>
</evidence>
<keyword evidence="5 7" id="KW-0472">Membrane</keyword>
<reference evidence="10 11" key="1">
    <citation type="submission" date="2019-08" db="EMBL/GenBank/DDBJ databases">
        <title>In-depth cultivation of the pig gut microbiome towards novel bacterial diversity and tailored functional studies.</title>
        <authorList>
            <person name="Wylensek D."/>
            <person name="Hitch T.C.A."/>
            <person name="Clavel T."/>
        </authorList>
    </citation>
    <scope>NUCLEOTIDE SEQUENCE [LARGE SCALE GENOMIC DNA]</scope>
    <source>
        <strain evidence="10 11">Med78-601-WT-4W-RMD-3</strain>
    </source>
</reference>
<feature type="transmembrane region" description="Helical" evidence="7">
    <location>
        <begin position="169"/>
        <end position="189"/>
    </location>
</feature>
<feature type="transmembrane region" description="Helical" evidence="7">
    <location>
        <begin position="126"/>
        <end position="149"/>
    </location>
</feature>
<comment type="caution">
    <text evidence="10">The sequence shown here is derived from an EMBL/GenBank/DDBJ whole genome shotgun (WGS) entry which is preliminary data.</text>
</comment>
<keyword evidence="3 7" id="KW-0812">Transmembrane</keyword>
<dbReference type="GO" id="GO:0015744">
    <property type="term" value="P:succinate transport"/>
    <property type="evidence" value="ECO:0007669"/>
    <property type="project" value="TreeGrafter"/>
</dbReference>
<dbReference type="EMBL" id="JAKNID010000002">
    <property type="protein sequence ID" value="MCG4564029.1"/>
    <property type="molecule type" value="Genomic_DNA"/>
</dbReference>
<evidence type="ECO:0000256" key="2">
    <source>
        <dbReference type="ARBA" id="ARBA00022475"/>
    </source>
</evidence>
<feature type="domain" description="Threonine/serine exporter-like N-terminal" evidence="8">
    <location>
        <begin position="16"/>
        <end position="254"/>
    </location>
</feature>
<dbReference type="InterPro" id="IPR050539">
    <property type="entry name" value="ThrE_Dicarb/AminoAcid_Exp"/>
</dbReference>
<dbReference type="GO" id="GO:0005886">
    <property type="term" value="C:plasma membrane"/>
    <property type="evidence" value="ECO:0007669"/>
    <property type="project" value="UniProtKB-SubCell"/>
</dbReference>
<evidence type="ECO:0000256" key="6">
    <source>
        <dbReference type="ARBA" id="ARBA00034125"/>
    </source>
</evidence>
<evidence type="ECO:0000256" key="1">
    <source>
        <dbReference type="ARBA" id="ARBA00004651"/>
    </source>
</evidence>
<sequence length="260" mass="28694">MNEIDEKREVKRLLILAVLAGRIMLKNGAETYRVEDMIIRICRSRKNIKYVEAFVTPTGIFVSLEHGEEVVSYLQRINTIKIDLNKINMVNDFSRQFVESDMGIEEAIEKLKKIDDVDNYDNITKFLFGGIIAAFFSLLFGGNFLDFLASFFTGIMVVVVTTKLNELGITFFISNFCGAAVASLLSILFVKIGLGASPDKIIIGSIMSLVPGVAITNAIRDTMSGDFVSGLSRGMEAIITALSIAFGVGMILKIYFKGLI</sequence>
<evidence type="ECO:0000256" key="7">
    <source>
        <dbReference type="SAM" id="Phobius"/>
    </source>
</evidence>
<gene>
    <name evidence="10" type="ORF">FYJ27_10620</name>
    <name evidence="9" type="ORF">L0P62_01065</name>
</gene>